<feature type="transmembrane region" description="Helical" evidence="1">
    <location>
        <begin position="6"/>
        <end position="29"/>
    </location>
</feature>
<keyword evidence="1" id="KW-1133">Transmembrane helix</keyword>
<evidence type="ECO:0000313" key="2">
    <source>
        <dbReference type="EMBL" id="CAJ1066752.1"/>
    </source>
</evidence>
<keyword evidence="1" id="KW-0812">Transmembrane</keyword>
<evidence type="ECO:0000256" key="1">
    <source>
        <dbReference type="SAM" id="Phobius"/>
    </source>
</evidence>
<dbReference type="Proteomes" id="UP001178508">
    <property type="component" value="Chromosome 11"/>
</dbReference>
<reference evidence="2" key="1">
    <citation type="submission" date="2023-08" db="EMBL/GenBank/DDBJ databases">
        <authorList>
            <person name="Alioto T."/>
            <person name="Alioto T."/>
            <person name="Gomez Garrido J."/>
        </authorList>
    </citation>
    <scope>NUCLEOTIDE SEQUENCE</scope>
</reference>
<keyword evidence="3" id="KW-1185">Reference proteome</keyword>
<name>A0AAV1G2R8_XYRNO</name>
<evidence type="ECO:0000313" key="3">
    <source>
        <dbReference type="Proteomes" id="UP001178508"/>
    </source>
</evidence>
<protein>
    <submittedName>
        <fullName evidence="2">Uncharacterized protein LOC125906366</fullName>
    </submittedName>
</protein>
<sequence>MAPLCLAVRLPLLIVLLFILCSLFVARIVSPLRVYDRLTLLNIRDSVGKSIICGSDGHSKTPPPLLASIPPHLRRLSCCLPRKSRRRRRGKRGGILVKVKAYLASVHDPRRFPAGSLADYNGYDLRSSTEYRYRWLRPVLRDTGVLLPCCRPVRISQRGCVPGNLRSLSRFSRLTDACSQWTGPLPLSGHPALHISLYML</sequence>
<proteinExistence type="predicted"/>
<dbReference type="AlphaFoldDB" id="A0AAV1G2R8"/>
<keyword evidence="1" id="KW-0472">Membrane</keyword>
<organism evidence="2 3">
    <name type="scientific">Xyrichtys novacula</name>
    <name type="common">Pearly razorfish</name>
    <name type="synonym">Hemipteronotus novacula</name>
    <dbReference type="NCBI Taxonomy" id="13765"/>
    <lineage>
        <taxon>Eukaryota</taxon>
        <taxon>Metazoa</taxon>
        <taxon>Chordata</taxon>
        <taxon>Craniata</taxon>
        <taxon>Vertebrata</taxon>
        <taxon>Euteleostomi</taxon>
        <taxon>Actinopterygii</taxon>
        <taxon>Neopterygii</taxon>
        <taxon>Teleostei</taxon>
        <taxon>Neoteleostei</taxon>
        <taxon>Acanthomorphata</taxon>
        <taxon>Eupercaria</taxon>
        <taxon>Labriformes</taxon>
        <taxon>Labridae</taxon>
        <taxon>Xyrichtys</taxon>
    </lineage>
</organism>
<accession>A0AAV1G2R8</accession>
<dbReference type="EMBL" id="OY660874">
    <property type="protein sequence ID" value="CAJ1066752.1"/>
    <property type="molecule type" value="Genomic_DNA"/>
</dbReference>
<gene>
    <name evidence="2" type="ORF">XNOV1_A002908</name>
</gene>